<comment type="caution">
    <text evidence="3">The sequence shown here is derived from an EMBL/GenBank/DDBJ whole genome shotgun (WGS) entry which is preliminary data.</text>
</comment>
<dbReference type="InterPro" id="IPR015943">
    <property type="entry name" value="WD40/YVTN_repeat-like_dom_sf"/>
</dbReference>
<dbReference type="InterPro" id="IPR001680">
    <property type="entry name" value="WD40_rpt"/>
</dbReference>
<reference evidence="3 4" key="1">
    <citation type="submission" date="2024-02" db="EMBL/GenBank/DDBJ databases">
        <authorList>
            <person name="Vignale AGUSTIN F."/>
            <person name="Sosa J E."/>
            <person name="Modenutti C."/>
        </authorList>
    </citation>
    <scope>NUCLEOTIDE SEQUENCE [LARGE SCALE GENOMIC DNA]</scope>
</reference>
<organism evidence="3 4">
    <name type="scientific">Ilex paraguariensis</name>
    <name type="common">yerba mate</name>
    <dbReference type="NCBI Taxonomy" id="185542"/>
    <lineage>
        <taxon>Eukaryota</taxon>
        <taxon>Viridiplantae</taxon>
        <taxon>Streptophyta</taxon>
        <taxon>Embryophyta</taxon>
        <taxon>Tracheophyta</taxon>
        <taxon>Spermatophyta</taxon>
        <taxon>Magnoliopsida</taxon>
        <taxon>eudicotyledons</taxon>
        <taxon>Gunneridae</taxon>
        <taxon>Pentapetalae</taxon>
        <taxon>asterids</taxon>
        <taxon>campanulids</taxon>
        <taxon>Aquifoliales</taxon>
        <taxon>Aquifoliaceae</taxon>
        <taxon>Ilex</taxon>
    </lineage>
</organism>
<dbReference type="InterPro" id="IPR045151">
    <property type="entry name" value="DCAF8"/>
</dbReference>
<dbReference type="SUPFAM" id="SSF50978">
    <property type="entry name" value="WD40 repeat-like"/>
    <property type="match status" value="1"/>
</dbReference>
<keyword evidence="2" id="KW-0677">Repeat</keyword>
<dbReference type="Pfam" id="PF00400">
    <property type="entry name" value="WD40"/>
    <property type="match status" value="2"/>
</dbReference>
<dbReference type="PANTHER" id="PTHR15574">
    <property type="entry name" value="WD REPEAT DOMAIN-CONTAINING FAMILY"/>
    <property type="match status" value="1"/>
</dbReference>
<evidence type="ECO:0000313" key="4">
    <source>
        <dbReference type="Proteomes" id="UP001642360"/>
    </source>
</evidence>
<keyword evidence="1" id="KW-0853">WD repeat</keyword>
<dbReference type="InterPro" id="IPR036322">
    <property type="entry name" value="WD40_repeat_dom_sf"/>
</dbReference>
<dbReference type="Proteomes" id="UP001642360">
    <property type="component" value="Unassembled WGS sequence"/>
</dbReference>
<dbReference type="SMART" id="SM00320">
    <property type="entry name" value="WD40"/>
    <property type="match status" value="4"/>
</dbReference>
<keyword evidence="4" id="KW-1185">Reference proteome</keyword>
<dbReference type="AlphaFoldDB" id="A0ABC8QPV8"/>
<protein>
    <submittedName>
        <fullName evidence="3">Uncharacterized protein</fullName>
    </submittedName>
</protein>
<accession>A0ABC8QPV8</accession>
<evidence type="ECO:0000313" key="3">
    <source>
        <dbReference type="EMBL" id="CAK9134573.1"/>
    </source>
</evidence>
<evidence type="ECO:0000256" key="2">
    <source>
        <dbReference type="ARBA" id="ARBA00022737"/>
    </source>
</evidence>
<dbReference type="EMBL" id="CAUOFW020000481">
    <property type="protein sequence ID" value="CAK9134573.1"/>
    <property type="molecule type" value="Genomic_DNA"/>
</dbReference>
<dbReference type="Gene3D" id="2.130.10.10">
    <property type="entry name" value="YVTN repeat-like/Quinoprotein amine dehydrogenase"/>
    <property type="match status" value="1"/>
</dbReference>
<proteinExistence type="predicted"/>
<gene>
    <name evidence="3" type="ORF">ILEXP_LOCUS1505</name>
</gene>
<sequence>MDDLVASAPGSGEVEFMQSYRACGADVRHAEVLENGQVETKLLAKHQGRAIKLAIEPGSSHIFYTCGEDGLVQHFDLRTGTATEIFTCRPLLAKSSRPVVHLNAIAIDPRNPNLIAVAGSDEYTRLYDFRKHRWGSSTDFGHPTEFFCPPHLIGDKHVGITGLAFSDQGKTGLYPHSVAFPTDLDGDSKVGPRVYKGHKNCDTVKGVNFFGPKCDYIVSGSDCGRIFIWKKSGELIRVVEADNHVVNSIESHPHTTVLASSGIEHAIKLWTPKCIDRATLPTNIGERPKARVRLHGVFSPEDLMMQ</sequence>
<evidence type="ECO:0000256" key="1">
    <source>
        <dbReference type="ARBA" id="ARBA00022574"/>
    </source>
</evidence>
<name>A0ABC8QPV8_9AQUA</name>
<dbReference type="PANTHER" id="PTHR15574:SF21">
    <property type="entry name" value="DDB1- AND CUL4-ASSOCIATED FACTOR 8"/>
    <property type="match status" value="1"/>
</dbReference>